<feature type="compositionally biased region" description="Polar residues" evidence="1">
    <location>
        <begin position="90"/>
        <end position="102"/>
    </location>
</feature>
<feature type="region of interest" description="Disordered" evidence="1">
    <location>
        <begin position="219"/>
        <end position="239"/>
    </location>
</feature>
<evidence type="ECO:0000313" key="3">
    <source>
        <dbReference type="Proteomes" id="UP001215280"/>
    </source>
</evidence>
<gene>
    <name evidence="2" type="ORF">DFH07DRAFT_1017704</name>
</gene>
<dbReference type="AlphaFoldDB" id="A0AAD7KCK1"/>
<feature type="region of interest" description="Disordered" evidence="1">
    <location>
        <begin position="65"/>
        <end position="184"/>
    </location>
</feature>
<organism evidence="2 3">
    <name type="scientific">Mycena maculata</name>
    <dbReference type="NCBI Taxonomy" id="230809"/>
    <lineage>
        <taxon>Eukaryota</taxon>
        <taxon>Fungi</taxon>
        <taxon>Dikarya</taxon>
        <taxon>Basidiomycota</taxon>
        <taxon>Agaricomycotina</taxon>
        <taxon>Agaricomycetes</taxon>
        <taxon>Agaricomycetidae</taxon>
        <taxon>Agaricales</taxon>
        <taxon>Marasmiineae</taxon>
        <taxon>Mycenaceae</taxon>
        <taxon>Mycena</taxon>
    </lineage>
</organism>
<reference evidence="2" key="1">
    <citation type="submission" date="2023-03" db="EMBL/GenBank/DDBJ databases">
        <title>Massive genome expansion in bonnet fungi (Mycena s.s.) driven by repeated elements and novel gene families across ecological guilds.</title>
        <authorList>
            <consortium name="Lawrence Berkeley National Laboratory"/>
            <person name="Harder C.B."/>
            <person name="Miyauchi S."/>
            <person name="Viragh M."/>
            <person name="Kuo A."/>
            <person name="Thoen E."/>
            <person name="Andreopoulos B."/>
            <person name="Lu D."/>
            <person name="Skrede I."/>
            <person name="Drula E."/>
            <person name="Henrissat B."/>
            <person name="Morin E."/>
            <person name="Kohler A."/>
            <person name="Barry K."/>
            <person name="LaButti K."/>
            <person name="Morin E."/>
            <person name="Salamov A."/>
            <person name="Lipzen A."/>
            <person name="Mereny Z."/>
            <person name="Hegedus B."/>
            <person name="Baldrian P."/>
            <person name="Stursova M."/>
            <person name="Weitz H."/>
            <person name="Taylor A."/>
            <person name="Grigoriev I.V."/>
            <person name="Nagy L.G."/>
            <person name="Martin F."/>
            <person name="Kauserud H."/>
        </authorList>
    </citation>
    <scope>NUCLEOTIDE SEQUENCE</scope>
    <source>
        <strain evidence="2">CBHHK188m</strain>
    </source>
</reference>
<keyword evidence="3" id="KW-1185">Reference proteome</keyword>
<feature type="compositionally biased region" description="Basic and acidic residues" evidence="1">
    <location>
        <begin position="109"/>
        <end position="132"/>
    </location>
</feature>
<evidence type="ECO:0000256" key="1">
    <source>
        <dbReference type="SAM" id="MobiDB-lite"/>
    </source>
</evidence>
<comment type="caution">
    <text evidence="2">The sequence shown here is derived from an EMBL/GenBank/DDBJ whole genome shotgun (WGS) entry which is preliminary data.</text>
</comment>
<protein>
    <submittedName>
        <fullName evidence="2">Uncharacterized protein</fullName>
    </submittedName>
</protein>
<accession>A0AAD7KCK1</accession>
<feature type="compositionally biased region" description="Basic and acidic residues" evidence="1">
    <location>
        <begin position="153"/>
        <end position="167"/>
    </location>
</feature>
<feature type="region of interest" description="Disordered" evidence="1">
    <location>
        <begin position="303"/>
        <end position="373"/>
    </location>
</feature>
<feature type="compositionally biased region" description="Basic and acidic residues" evidence="1">
    <location>
        <begin position="321"/>
        <end position="334"/>
    </location>
</feature>
<name>A0AAD7KCK1_9AGAR</name>
<dbReference type="Proteomes" id="UP001215280">
    <property type="component" value="Unassembled WGS sequence"/>
</dbReference>
<evidence type="ECO:0000313" key="2">
    <source>
        <dbReference type="EMBL" id="KAJ7781888.1"/>
    </source>
</evidence>
<proteinExistence type="predicted"/>
<feature type="compositionally biased region" description="Polar residues" evidence="1">
    <location>
        <begin position="226"/>
        <end position="237"/>
    </location>
</feature>
<sequence>MEENSLEEFYKDPKKYRGVKGVEMKSRAQRQRWVLGCLEEAGDDPGAPKIRSKVWGLPKVRSRVRELSESSELSPGAPKIRSKIRGEAVSGSSDDVWSQSRTFPKIPKGRRDATRGERKDSSGWRDRNPEVTRRHRSPKISIEGSGPGEDVEGLWRRHTGDRSDRKGSGVPFRNRKANTGSDLMPEDVRTESEMTEEWIWVDVKVVGIVRKGTGAIAREPEPLDGTTGTSEVWSSAGSRAENREVVMEGMEVQSTAGGGQHCRWNDSSVQIVETGDLENTVICRAKRGKRDLRDLRTWTQVRSVRKKTGGSPVGCSRNTTARKDREQMRIEDSGGNHLTPDGPGRVPEGVQSDPEEAGGNEQTPLEPNANVTDFVEVVHILEGTRVTGSGPEGGRGNRD</sequence>
<feature type="compositionally biased region" description="Polar residues" evidence="1">
    <location>
        <begin position="360"/>
        <end position="371"/>
    </location>
</feature>
<dbReference type="EMBL" id="JARJLG010000004">
    <property type="protein sequence ID" value="KAJ7781888.1"/>
    <property type="molecule type" value="Genomic_DNA"/>
</dbReference>